<protein>
    <recommendedName>
        <fullName evidence="2">Ancillary SecYEG translocon subunit/Cell division coordinator CpoB TPR domain-containing protein</fullName>
    </recommendedName>
</protein>
<organism evidence="3 4">
    <name type="scientific">Pseudolabrys taiwanensis</name>
    <dbReference type="NCBI Taxonomy" id="331696"/>
    <lineage>
        <taxon>Bacteria</taxon>
        <taxon>Pseudomonadati</taxon>
        <taxon>Pseudomonadota</taxon>
        <taxon>Alphaproteobacteria</taxon>
        <taxon>Hyphomicrobiales</taxon>
        <taxon>Xanthobacteraceae</taxon>
        <taxon>Pseudolabrys</taxon>
    </lineage>
</organism>
<proteinExistence type="predicted"/>
<dbReference type="EMBL" id="CP031417">
    <property type="protein sequence ID" value="AXK80545.1"/>
    <property type="molecule type" value="Genomic_DNA"/>
</dbReference>
<dbReference type="RefSeq" id="WP_115690301.1">
    <property type="nucleotide sequence ID" value="NZ_CP031417.1"/>
</dbReference>
<evidence type="ECO:0000313" key="3">
    <source>
        <dbReference type="EMBL" id="AXK80545.1"/>
    </source>
</evidence>
<accession>A0A345ZUE8</accession>
<dbReference type="KEGG" id="ptaw:DW352_08465"/>
<sequence length="217" mass="23407">MADIFHEVDEEVRREQLKRLWDRYSIFLIAGAVLIVLGIAGWRGYEYYVGKKAAEAGAQFETALALVEEGKQAEAEAAFDKIAADAPEGYRVLARFRAAASLATTKQADAVKAFDALAGDSTLGPLWQDLAGVRAGMLLVDTAPLADLQKRLDPLAESGRPYRHSARELLALSAWKNNDAAAAKRYIDMIAGDAETPSGTRQRVDVLSALIAGNGKS</sequence>
<keyword evidence="1" id="KW-0812">Transmembrane</keyword>
<keyword evidence="1" id="KW-0472">Membrane</keyword>
<dbReference type="InterPro" id="IPR018704">
    <property type="entry name" value="SecYEG/CpoB_TPR"/>
</dbReference>
<dbReference type="OrthoDB" id="7173339at2"/>
<dbReference type="Pfam" id="PF09976">
    <property type="entry name" value="TPR_21"/>
    <property type="match status" value="1"/>
</dbReference>
<keyword evidence="4" id="KW-1185">Reference proteome</keyword>
<evidence type="ECO:0000256" key="1">
    <source>
        <dbReference type="SAM" id="Phobius"/>
    </source>
</evidence>
<keyword evidence="1" id="KW-1133">Transmembrane helix</keyword>
<reference evidence="3 4" key="1">
    <citation type="submission" date="2018-07" db="EMBL/GenBank/DDBJ databases">
        <authorList>
            <person name="Quirk P.G."/>
            <person name="Krulwich T.A."/>
        </authorList>
    </citation>
    <scope>NUCLEOTIDE SEQUENCE [LARGE SCALE GENOMIC DNA]</scope>
    <source>
        <strain evidence="3 4">CC-BB4</strain>
    </source>
</reference>
<dbReference type="AlphaFoldDB" id="A0A345ZUE8"/>
<evidence type="ECO:0000313" key="4">
    <source>
        <dbReference type="Proteomes" id="UP000254889"/>
    </source>
</evidence>
<evidence type="ECO:0000259" key="2">
    <source>
        <dbReference type="Pfam" id="PF09976"/>
    </source>
</evidence>
<feature type="transmembrane region" description="Helical" evidence="1">
    <location>
        <begin position="24"/>
        <end position="42"/>
    </location>
</feature>
<dbReference type="Proteomes" id="UP000254889">
    <property type="component" value="Chromosome"/>
</dbReference>
<feature type="domain" description="Ancillary SecYEG translocon subunit/Cell division coordinator CpoB TPR" evidence="2">
    <location>
        <begin position="18"/>
        <end position="142"/>
    </location>
</feature>
<gene>
    <name evidence="3" type="ORF">DW352_08465</name>
</gene>
<name>A0A345ZUE8_9HYPH</name>